<accession>A0A1B7MCZ9</accession>
<gene>
    <name evidence="1" type="ORF">K503DRAFT_778157</name>
</gene>
<keyword evidence="2" id="KW-1185">Reference proteome</keyword>
<evidence type="ECO:0000313" key="1">
    <source>
        <dbReference type="EMBL" id="OAX30477.1"/>
    </source>
</evidence>
<proteinExistence type="predicted"/>
<name>A0A1B7MCZ9_9AGAM</name>
<dbReference type="OrthoDB" id="2682813at2759"/>
<organism evidence="1 2">
    <name type="scientific">Rhizopogon vinicolor AM-OR11-026</name>
    <dbReference type="NCBI Taxonomy" id="1314800"/>
    <lineage>
        <taxon>Eukaryota</taxon>
        <taxon>Fungi</taxon>
        <taxon>Dikarya</taxon>
        <taxon>Basidiomycota</taxon>
        <taxon>Agaricomycotina</taxon>
        <taxon>Agaricomycetes</taxon>
        <taxon>Agaricomycetidae</taxon>
        <taxon>Boletales</taxon>
        <taxon>Suillineae</taxon>
        <taxon>Rhizopogonaceae</taxon>
        <taxon>Rhizopogon</taxon>
    </lineage>
</organism>
<dbReference type="AlphaFoldDB" id="A0A1B7MCZ9"/>
<dbReference type="EMBL" id="KV450426">
    <property type="protein sequence ID" value="OAX30477.1"/>
    <property type="molecule type" value="Genomic_DNA"/>
</dbReference>
<sequence>MCFPTLNPELSHQLILHHHTQIMRFCFFVIITALTTSMPVSACKVYDDTCYSNSDCCSNGCLQVNTPSGRVGYCQGA</sequence>
<reference evidence="1 2" key="1">
    <citation type="submission" date="2016-06" db="EMBL/GenBank/DDBJ databases">
        <title>Comparative genomics of the ectomycorrhizal sister species Rhizopogon vinicolor and Rhizopogon vesiculosus (Basidiomycota: Boletales) reveals a divergence of the mating type B locus.</title>
        <authorList>
            <consortium name="DOE Joint Genome Institute"/>
            <person name="Mujic A.B."/>
            <person name="Kuo A."/>
            <person name="Tritt A."/>
            <person name="Lipzen A."/>
            <person name="Chen C."/>
            <person name="Johnson J."/>
            <person name="Sharma A."/>
            <person name="Barry K."/>
            <person name="Grigoriev I.V."/>
            <person name="Spatafora J.W."/>
        </authorList>
    </citation>
    <scope>NUCLEOTIDE SEQUENCE [LARGE SCALE GENOMIC DNA]</scope>
    <source>
        <strain evidence="1 2">AM-OR11-026</strain>
    </source>
</reference>
<dbReference type="STRING" id="1314800.A0A1B7MCZ9"/>
<dbReference type="InParanoid" id="A0A1B7MCZ9"/>
<protein>
    <submittedName>
        <fullName evidence="1">Uncharacterized protein</fullName>
    </submittedName>
</protein>
<dbReference type="Proteomes" id="UP000092154">
    <property type="component" value="Unassembled WGS sequence"/>
</dbReference>
<evidence type="ECO:0000313" key="2">
    <source>
        <dbReference type="Proteomes" id="UP000092154"/>
    </source>
</evidence>